<dbReference type="SUPFAM" id="SSF63825">
    <property type="entry name" value="YWTD domain"/>
    <property type="match status" value="1"/>
</dbReference>
<accession>A0ABZ2KYZ8</accession>
<dbReference type="EMBL" id="CP089983">
    <property type="protein sequence ID" value="WXB03722.1"/>
    <property type="molecule type" value="Genomic_DNA"/>
</dbReference>
<feature type="chain" id="PRO_5047196456" evidence="1">
    <location>
        <begin position="21"/>
        <end position="362"/>
    </location>
</feature>
<dbReference type="RefSeq" id="WP_394833356.1">
    <property type="nucleotide sequence ID" value="NZ_CP089929.1"/>
</dbReference>
<sequence length="362" mass="37539">MIRHASSWGALLAVSSGLFALQCSLEGLGDGVRPSSQVDAGDAANDAKAPEAVFISGLPAPDELAIAPDFLYFTTARNGGMVERCPIRGCNGAPEPVSTAGQENPRGLSVGPSVVVGWANFDSGDVMIASLGTGASHWQERPIARGQLSPAGMAVRENDVAVWTNSAAPTGTPVVANRIGMGAPIIALSRKAVKPGPIIVPRETKDVVWGDANGLSETTLGGDGTDGSGACTFVASDAGVQSLVSSDSDPLALYWATSDGRILQTHRPDALDALQNCRQSTVETMASGQGVIASVALDGAFVYFTVSNGEKGSLRRIQRSGTDVETLLDDLNDPRGIVVDDAYVYVVVRGDGTIRRLVRYGT</sequence>
<keyword evidence="3" id="KW-1185">Reference proteome</keyword>
<name>A0ABZ2KYZ8_9BACT</name>
<evidence type="ECO:0000256" key="1">
    <source>
        <dbReference type="SAM" id="SignalP"/>
    </source>
</evidence>
<dbReference type="SUPFAM" id="SSF101898">
    <property type="entry name" value="NHL repeat"/>
    <property type="match status" value="1"/>
</dbReference>
<reference evidence="2" key="1">
    <citation type="submission" date="2021-12" db="EMBL/GenBank/DDBJ databases">
        <title>Discovery of the Pendulisporaceae a myxobacterial family with distinct sporulation behavior and unique specialized metabolism.</title>
        <authorList>
            <person name="Garcia R."/>
            <person name="Popoff A."/>
            <person name="Bader C.D."/>
            <person name="Loehr J."/>
            <person name="Walesch S."/>
            <person name="Walt C."/>
            <person name="Boldt J."/>
            <person name="Bunk B."/>
            <person name="Haeckl F.J.F.P.J."/>
            <person name="Gunesch A.P."/>
            <person name="Birkelbach J."/>
            <person name="Nuebel U."/>
            <person name="Pietschmann T."/>
            <person name="Bach T."/>
            <person name="Mueller R."/>
        </authorList>
    </citation>
    <scope>NUCLEOTIDE SEQUENCE</scope>
    <source>
        <strain evidence="2">MSr11367</strain>
    </source>
</reference>
<protein>
    <submittedName>
        <fullName evidence="2">Uncharacterized protein</fullName>
    </submittedName>
</protein>
<gene>
    <name evidence="2" type="ORF">LVJ94_43310</name>
</gene>
<keyword evidence="1" id="KW-0732">Signal</keyword>
<organism evidence="2 3">
    <name type="scientific">Pendulispora rubella</name>
    <dbReference type="NCBI Taxonomy" id="2741070"/>
    <lineage>
        <taxon>Bacteria</taxon>
        <taxon>Pseudomonadati</taxon>
        <taxon>Myxococcota</taxon>
        <taxon>Myxococcia</taxon>
        <taxon>Myxococcales</taxon>
        <taxon>Sorangiineae</taxon>
        <taxon>Pendulisporaceae</taxon>
        <taxon>Pendulispora</taxon>
    </lineage>
</organism>
<evidence type="ECO:0000313" key="3">
    <source>
        <dbReference type="Proteomes" id="UP001374803"/>
    </source>
</evidence>
<proteinExistence type="predicted"/>
<evidence type="ECO:0000313" key="2">
    <source>
        <dbReference type="EMBL" id="WXB03722.1"/>
    </source>
</evidence>
<feature type="signal peptide" evidence="1">
    <location>
        <begin position="1"/>
        <end position="20"/>
    </location>
</feature>
<dbReference type="Proteomes" id="UP001374803">
    <property type="component" value="Chromosome"/>
</dbReference>